<sequence length="73" mass="7689">MALSEAKMAQVYTNRSILLLSLSDADDFRRPSTPASSSGSSLRSRTAYLFLPLAAAPASAIASLRARGCPDSQ</sequence>
<name>A0A0A9EG92_ARUDO</name>
<reference evidence="1" key="2">
    <citation type="journal article" date="2015" name="Data Brief">
        <title>Shoot transcriptome of the giant reed, Arundo donax.</title>
        <authorList>
            <person name="Barrero R.A."/>
            <person name="Guerrero F.D."/>
            <person name="Moolhuijzen P."/>
            <person name="Goolsby J.A."/>
            <person name="Tidwell J."/>
            <person name="Bellgard S.E."/>
            <person name="Bellgard M.I."/>
        </authorList>
    </citation>
    <scope>NUCLEOTIDE SEQUENCE</scope>
    <source>
        <tissue evidence="1">Shoot tissue taken approximately 20 cm above the soil surface</tissue>
    </source>
</reference>
<dbReference type="EMBL" id="GBRH01198819">
    <property type="protein sequence ID" value="JAD99076.1"/>
    <property type="molecule type" value="Transcribed_RNA"/>
</dbReference>
<proteinExistence type="predicted"/>
<accession>A0A0A9EG92</accession>
<evidence type="ECO:0000313" key="1">
    <source>
        <dbReference type="EMBL" id="JAD99076.1"/>
    </source>
</evidence>
<reference evidence="1" key="1">
    <citation type="submission" date="2014-09" db="EMBL/GenBank/DDBJ databases">
        <authorList>
            <person name="Magalhaes I.L.F."/>
            <person name="Oliveira U."/>
            <person name="Santos F.R."/>
            <person name="Vidigal T.H.D.A."/>
            <person name="Brescovit A.D."/>
            <person name="Santos A.J."/>
        </authorList>
    </citation>
    <scope>NUCLEOTIDE SEQUENCE</scope>
    <source>
        <tissue evidence="1">Shoot tissue taken approximately 20 cm above the soil surface</tissue>
    </source>
</reference>
<organism evidence="1">
    <name type="scientific">Arundo donax</name>
    <name type="common">Giant reed</name>
    <name type="synonym">Donax arundinaceus</name>
    <dbReference type="NCBI Taxonomy" id="35708"/>
    <lineage>
        <taxon>Eukaryota</taxon>
        <taxon>Viridiplantae</taxon>
        <taxon>Streptophyta</taxon>
        <taxon>Embryophyta</taxon>
        <taxon>Tracheophyta</taxon>
        <taxon>Spermatophyta</taxon>
        <taxon>Magnoliopsida</taxon>
        <taxon>Liliopsida</taxon>
        <taxon>Poales</taxon>
        <taxon>Poaceae</taxon>
        <taxon>PACMAD clade</taxon>
        <taxon>Arundinoideae</taxon>
        <taxon>Arundineae</taxon>
        <taxon>Arundo</taxon>
    </lineage>
</organism>
<dbReference type="AlphaFoldDB" id="A0A0A9EG92"/>
<protein>
    <submittedName>
        <fullName evidence="1">Uncharacterized protein</fullName>
    </submittedName>
</protein>